<accession>A0ABU9DV31</accession>
<evidence type="ECO:0000259" key="4">
    <source>
        <dbReference type="SMART" id="SM00849"/>
    </source>
</evidence>
<dbReference type="InterPro" id="IPR036866">
    <property type="entry name" value="RibonucZ/Hydroxyglut_hydro"/>
</dbReference>
<evidence type="ECO:0000313" key="6">
    <source>
        <dbReference type="Proteomes" id="UP001469365"/>
    </source>
</evidence>
<protein>
    <submittedName>
        <fullName evidence="5">MBL fold metallo-hydrolase</fullName>
    </submittedName>
</protein>
<comment type="catalytic activity">
    <reaction evidence="1">
        <text>3',5'-cyclic CMP + H2O = CMP + H(+)</text>
        <dbReference type="Rhea" id="RHEA:72675"/>
        <dbReference type="ChEBI" id="CHEBI:15377"/>
        <dbReference type="ChEBI" id="CHEBI:15378"/>
        <dbReference type="ChEBI" id="CHEBI:58003"/>
        <dbReference type="ChEBI" id="CHEBI:60377"/>
    </reaction>
    <physiologicalReaction direction="left-to-right" evidence="1">
        <dbReference type="Rhea" id="RHEA:72676"/>
    </physiologicalReaction>
</comment>
<dbReference type="PANTHER" id="PTHR42951">
    <property type="entry name" value="METALLO-BETA-LACTAMASE DOMAIN-CONTAINING"/>
    <property type="match status" value="1"/>
</dbReference>
<evidence type="ECO:0000313" key="5">
    <source>
        <dbReference type="EMBL" id="MEK8132662.1"/>
    </source>
</evidence>
<proteinExistence type="predicted"/>
<dbReference type="InterPro" id="IPR001279">
    <property type="entry name" value="Metallo-B-lactamas"/>
</dbReference>
<comment type="catalytic activity">
    <reaction evidence="3">
        <text>3',5'-cyclic UMP + H2O = UMP + H(+)</text>
        <dbReference type="Rhea" id="RHEA:70575"/>
        <dbReference type="ChEBI" id="CHEBI:15377"/>
        <dbReference type="ChEBI" id="CHEBI:15378"/>
        <dbReference type="ChEBI" id="CHEBI:57865"/>
        <dbReference type="ChEBI" id="CHEBI:184387"/>
    </reaction>
    <physiologicalReaction direction="left-to-right" evidence="3">
        <dbReference type="Rhea" id="RHEA:70576"/>
    </physiologicalReaction>
</comment>
<dbReference type="EMBL" id="JBBPCC010000033">
    <property type="protein sequence ID" value="MEK8132662.1"/>
    <property type="molecule type" value="Genomic_DNA"/>
</dbReference>
<dbReference type="InterPro" id="IPR050855">
    <property type="entry name" value="NDM-1-like"/>
</dbReference>
<gene>
    <name evidence="5" type="ORF">WMW72_32755</name>
</gene>
<feature type="domain" description="Metallo-beta-lactamase" evidence="4">
    <location>
        <begin position="21"/>
        <end position="212"/>
    </location>
</feature>
<evidence type="ECO:0000256" key="1">
    <source>
        <dbReference type="ARBA" id="ARBA00034221"/>
    </source>
</evidence>
<name>A0ABU9DV31_9BACL</name>
<organism evidence="5 6">
    <name type="scientific">Paenibacillus filicis</name>
    <dbReference type="NCBI Taxonomy" id="669464"/>
    <lineage>
        <taxon>Bacteria</taxon>
        <taxon>Bacillati</taxon>
        <taxon>Bacillota</taxon>
        <taxon>Bacilli</taxon>
        <taxon>Bacillales</taxon>
        <taxon>Paenibacillaceae</taxon>
        <taxon>Paenibacillus</taxon>
    </lineage>
</organism>
<dbReference type="PANTHER" id="PTHR42951:SF14">
    <property type="entry name" value="METALLO-BETA-LACTAMASE SUPERFAMILY PROTEIN"/>
    <property type="match status" value="1"/>
</dbReference>
<dbReference type="Gene3D" id="3.60.15.10">
    <property type="entry name" value="Ribonuclease Z/Hydroxyacylglutathione hydrolase-like"/>
    <property type="match status" value="1"/>
</dbReference>
<dbReference type="RefSeq" id="WP_341419800.1">
    <property type="nucleotide sequence ID" value="NZ_JBBPCC010000033.1"/>
</dbReference>
<evidence type="ECO:0000256" key="3">
    <source>
        <dbReference type="ARBA" id="ARBA00048505"/>
    </source>
</evidence>
<sequence>MFNDSLLHVAGSSYAWSGKYAVGVYLHEESREAYLFDSGPNWRTAERIDREITNHGYEVAAIVYSHGHSVNTGGSAYFSKRYPHLLSYATRLSAPFIHDPSWLASLSFIPTKSAGTSLQVSERPTILTDMIPYRDDLFEINGIPFTIHTLPGHFSGMIGIQTPDDVLYCADALFGMPTLSRQKLLFFSEPHTAKQSLEKLKTIQASQFVLYHGGVHRTISELIDENISRLDEAYDEVLSLIEQQWQTPENIVQRIMSKYDFENNEKQYELAYSITQAYLAQLLNEGRISRVIRNGLLFYTRDKG</sequence>
<evidence type="ECO:0000256" key="2">
    <source>
        <dbReference type="ARBA" id="ARBA00034301"/>
    </source>
</evidence>
<comment type="caution">
    <text evidence="5">The sequence shown here is derived from an EMBL/GenBank/DDBJ whole genome shotgun (WGS) entry which is preliminary data.</text>
</comment>
<comment type="function">
    <text evidence="2">Counteracts the endogenous Pycsar antiviral defense system. Phosphodiesterase that enables metal-dependent hydrolysis of host cyclic nucleotide Pycsar defense signals such as cCMP and cUMP.</text>
</comment>
<dbReference type="Proteomes" id="UP001469365">
    <property type="component" value="Unassembled WGS sequence"/>
</dbReference>
<keyword evidence="6" id="KW-1185">Reference proteome</keyword>
<dbReference type="Pfam" id="PF00753">
    <property type="entry name" value="Lactamase_B"/>
    <property type="match status" value="1"/>
</dbReference>
<reference evidence="5 6" key="1">
    <citation type="submission" date="2024-04" db="EMBL/GenBank/DDBJ databases">
        <title>draft genome sequnece of Paenibacillus filicis.</title>
        <authorList>
            <person name="Kim D.-U."/>
        </authorList>
    </citation>
    <scope>NUCLEOTIDE SEQUENCE [LARGE SCALE GENOMIC DNA]</scope>
    <source>
        <strain evidence="5 6">KACC14197</strain>
    </source>
</reference>
<dbReference type="SUPFAM" id="SSF56281">
    <property type="entry name" value="Metallo-hydrolase/oxidoreductase"/>
    <property type="match status" value="1"/>
</dbReference>
<dbReference type="SMART" id="SM00849">
    <property type="entry name" value="Lactamase_B"/>
    <property type="match status" value="1"/>
</dbReference>